<evidence type="ECO:0000256" key="12">
    <source>
        <dbReference type="SAM" id="MobiDB-lite"/>
    </source>
</evidence>
<evidence type="ECO:0000256" key="8">
    <source>
        <dbReference type="ARBA" id="ARBA00023125"/>
    </source>
</evidence>
<dbReference type="GO" id="GO:0045892">
    <property type="term" value="P:negative regulation of DNA-templated transcription"/>
    <property type="evidence" value="ECO:0007669"/>
    <property type="project" value="EnsemblFungi"/>
</dbReference>
<dbReference type="GeneID" id="96902776"/>
<dbReference type="InterPro" id="IPR014001">
    <property type="entry name" value="Helicase_ATP-bd"/>
</dbReference>
<dbReference type="STRING" id="1064592.G0VCI3"/>
<dbReference type="Gene3D" id="3.40.50.300">
    <property type="entry name" value="P-loop containing nucleotide triphosphate hydrolases"/>
    <property type="match status" value="1"/>
</dbReference>
<evidence type="ECO:0000259" key="13">
    <source>
        <dbReference type="PROSITE" id="PS51192"/>
    </source>
</evidence>
<dbReference type="PANTHER" id="PTHR36498:SF1">
    <property type="entry name" value="TATA-BINDING PROTEIN-ASSOCIATED FACTOR 172"/>
    <property type="match status" value="1"/>
</dbReference>
<dbReference type="GO" id="GO:0042790">
    <property type="term" value="P:nucleolar large rRNA transcription by RNA polymerase I"/>
    <property type="evidence" value="ECO:0007669"/>
    <property type="project" value="EnsemblFungi"/>
</dbReference>
<dbReference type="InterPro" id="IPR038718">
    <property type="entry name" value="SNF2-like_sf"/>
</dbReference>
<dbReference type="Pfam" id="PF00176">
    <property type="entry name" value="SNF2-rel_dom"/>
    <property type="match status" value="1"/>
</dbReference>
<sequence>MTSKVSRLDRQVILLETGSTQIVRNVAADQMGDLAKQHPEDILNLLSRVYPFLLVKKWETRVTAARAVGGIVKHATLWDPNENDDTAMKPTDNTGDAPVETAQVKLEQDIQLKLEEFSKSDETSLLRGNQELYSLSQWNLNALFKSGKVLLASNMNDFMNNNNISVNENPKKQLKVETESNQNVKKEQGTTTKKSARMLAMAKRKKKIQAKNATSKPVDITESSVSKTLLNQQNKNNESTSPVELTNPKLEITEQTDPNKILIESTMLPILEQQERVAGLVWQFQGIYELLLENLTSDIWEVRHGAALGLRELMKKHASSVSRVKGKSRQENDLQNRKSLEDLATRLLTVFALDRFGDYVYDTVVAPVRESVAQTLAALLIHLDDNLSLTIFKTLEQLVLQDPQITGLPNKIWEATHGGLLGIRYFVSIKTDFLLSNNLLDRVVNIVLYGLNQSDDDVQSVAASILTPITSEFVKMDSEKIDVVLTTIWTSLTHLEDDLSASVGSVMDLLANLCKHTEVLDILKKKAIKYPSEWSFKSLVPKLYPFLRHSISSVRIAVLNLLNGFLSINDDSTKNWLNGKIFRLIFQNILLEQNPEILQLSYDLYGDLLSHYKSKHTEKTLDHVFSKHLQPILHLLNTPIGENGKSYSMEAQYILKPSQHYQLHPERKRSESSQPDDTDIPPPKHLERINIDAPMIAGDITLLGPDVIINTRVMAARAFGLTLAMFQDSTLQSFFTNVLVRCLDLPFSTPRMLAAIIITEFCSSWSKQHPEQDKLPEFVGNIFAPILNEQLSNPELFPVFRELVPSLKALRTQCQSLLATFVDVGMLSQQKLPSIAIVVQGETEAGPQAFSIETAEKVHNEYYEKMFRSMNNSYKLLAKKPLEDARYRVALAIEATKESRRAHNGSILSNYASALLLLKGIPPKLNPVIRALMDSVKLEKNEKLQTMAGDAVIHLIDVLIKNNKGNAANKIVKNLSGFLCVDTSEVPDFTANSKYIDSILTSIKEGSTLAIQEDSNLKKLAGIAQLKRKGGLYTLGKLLQVFGANTLVNIPQLKTVLFEPLAKADEVEDEQNTINNILGQEIVDALGVLRAVYPYMDRKLQIEEVSTHYQEILAILRSKFSVLRYSAARTLADFAKITAVDSMPFIIREILPLMNSAGSLPDRQGATELIYHLSLSMRTDILPYVIFLIVPLLGRMSDSNEDIRNIATSTFASIIKLVPLEAGIADPESLPKDLVAGREKERDFIQQMMDPSKAKPFKLPVAIKATLRKYQQDGVNWLAFLNKYRLHGILCDDMGLGKTLQTICIIASDQYLRAEDYKKTNSVETRKLPSLIVCPPSLTGHWENEFEQYAPFLKIIVYAGGPSMRIPLRDELGSADIVITSYDVARNDLSIITKYDFNYCVLDEGHIIKNAQSKLAKAVKQISANHRLILTGTPIQNNVVELWSLFDFLMPGFLGTEKMFQEKFAKPIAASRNSKTSSKEQEAGVLALEALHKQVLPFMLRRLKEDVLSDLPPKIIQDYYCELSDLQKQLYQDFAKKQKNVVEKDIENTTDTDNSQHIFQALQYMRKLCNHPALVLSPNHPQLAQVQDYLKQTGIDLHDVINAPKLNALRTLLFECGIGEEDMERKSNPNQYLTGQNVISQHRALIFCQLKDMLDMVENDLFKRYMPSVTYMRLDGSVDPRDRQKVVRKFNEDPSIDCLLLTTKVGGLGLNLTGADTVIFVEHDWNPMNDLQAMDRAHRLGQKKVVNVYRIITKGTLEEKIMGLQKFKMNIASTVVNQQNSGLASMDTHQLLDLFDTDDVPSQENEEKQQSVKPGMDDVANETGLTGKAKEVVGELKELWDPSQYEEEYNLDNFIKTLR</sequence>
<gene>
    <name evidence="15" type="primary">NCAS0C02030</name>
    <name evidence="15" type="ordered locus">NCAS_0C02030</name>
</gene>
<dbReference type="eggNOG" id="KOG0392">
    <property type="taxonomic scope" value="Eukaryota"/>
</dbReference>
<evidence type="ECO:0000259" key="14">
    <source>
        <dbReference type="PROSITE" id="PS51194"/>
    </source>
</evidence>
<evidence type="ECO:0000256" key="10">
    <source>
        <dbReference type="ARBA" id="ARBA00073046"/>
    </source>
</evidence>
<reference key="2">
    <citation type="submission" date="2011-08" db="EMBL/GenBank/DDBJ databases">
        <title>Genome sequence of Naumovozyma castellii.</title>
        <authorList>
            <person name="Gordon J.L."/>
            <person name="Armisen D."/>
            <person name="Proux-Wera E."/>
            <person name="OhEigeartaigh S.S."/>
            <person name="Byrne K.P."/>
            <person name="Wolfe K.H."/>
        </authorList>
    </citation>
    <scope>NUCLEOTIDE SEQUENCE</scope>
    <source>
        <strain>Type strain:CBS 4309</strain>
    </source>
</reference>
<evidence type="ECO:0000256" key="5">
    <source>
        <dbReference type="ARBA" id="ARBA00022801"/>
    </source>
</evidence>
<dbReference type="PROSITE" id="PS51192">
    <property type="entry name" value="HELICASE_ATP_BIND_1"/>
    <property type="match status" value="1"/>
</dbReference>
<dbReference type="OMA" id="WYSDIAC"/>
<dbReference type="EMBL" id="HE576754">
    <property type="protein sequence ID" value="CCC69193.1"/>
    <property type="molecule type" value="Genomic_DNA"/>
</dbReference>
<accession>G0VCI3</accession>
<dbReference type="FunFam" id="1.25.10.10:FF:000533">
    <property type="entry name" value="MOT1p protein"/>
    <property type="match status" value="1"/>
</dbReference>
<dbReference type="InterPro" id="IPR001650">
    <property type="entry name" value="Helicase_C-like"/>
</dbReference>
<protein>
    <recommendedName>
        <fullName evidence="10">TATA-binding protein-associated factor mot1</fullName>
    </recommendedName>
    <alternativeName>
        <fullName evidence="11">Modifier of transcription 1</fullName>
    </alternativeName>
</protein>
<evidence type="ECO:0000256" key="6">
    <source>
        <dbReference type="ARBA" id="ARBA00022806"/>
    </source>
</evidence>
<dbReference type="FunFam" id="3.40.50.300:FF:000428">
    <property type="entry name" value="TATA-binding protein-associated factor 172"/>
    <property type="match status" value="1"/>
</dbReference>
<proteinExistence type="inferred from homology"/>
<evidence type="ECO:0000256" key="1">
    <source>
        <dbReference type="ARBA" id="ARBA00004123"/>
    </source>
</evidence>
<dbReference type="Proteomes" id="UP000001640">
    <property type="component" value="Chromosome 3"/>
</dbReference>
<dbReference type="FunFam" id="3.40.50.10810:FF:000009">
    <property type="entry name" value="B-TFIID TATA-box-binding protein-associated factor 1"/>
    <property type="match status" value="1"/>
</dbReference>
<feature type="domain" description="Helicase ATP-binding" evidence="13">
    <location>
        <begin position="1279"/>
        <end position="1452"/>
    </location>
</feature>
<dbReference type="KEGG" id="ncs:NCAS_0C02030"/>
<dbReference type="Pfam" id="PF12054">
    <property type="entry name" value="DUF3535"/>
    <property type="match status" value="1"/>
</dbReference>
<evidence type="ECO:0000256" key="3">
    <source>
        <dbReference type="ARBA" id="ARBA00022737"/>
    </source>
</evidence>
<dbReference type="Gene3D" id="3.40.50.10810">
    <property type="entry name" value="Tandem AAA-ATPase domain"/>
    <property type="match status" value="1"/>
</dbReference>
<name>G0VCI3_NAUCA</name>
<evidence type="ECO:0000313" key="16">
    <source>
        <dbReference type="Proteomes" id="UP000001640"/>
    </source>
</evidence>
<keyword evidence="6" id="KW-0347">Helicase</keyword>
<dbReference type="GO" id="GO:0005524">
    <property type="term" value="F:ATP binding"/>
    <property type="evidence" value="ECO:0007669"/>
    <property type="project" value="UniProtKB-KW"/>
</dbReference>
<dbReference type="InterPro" id="IPR044972">
    <property type="entry name" value="Mot1"/>
</dbReference>
<dbReference type="InterPro" id="IPR027417">
    <property type="entry name" value="P-loop_NTPase"/>
</dbReference>
<dbReference type="GO" id="GO:0000228">
    <property type="term" value="C:nuclear chromosome"/>
    <property type="evidence" value="ECO:0007669"/>
    <property type="project" value="EnsemblFungi"/>
</dbReference>
<keyword evidence="16" id="KW-1185">Reference proteome</keyword>
<dbReference type="GO" id="GO:0003677">
    <property type="term" value="F:DNA binding"/>
    <property type="evidence" value="ECO:0007669"/>
    <property type="project" value="UniProtKB-KW"/>
</dbReference>
<dbReference type="GO" id="GO:0045898">
    <property type="term" value="P:regulation of RNA polymerase II transcription preinitiation complex assembly"/>
    <property type="evidence" value="ECO:0007669"/>
    <property type="project" value="EnsemblFungi"/>
</dbReference>
<dbReference type="CDD" id="cd17999">
    <property type="entry name" value="DEXHc_Mot1"/>
    <property type="match status" value="1"/>
</dbReference>
<dbReference type="Gene3D" id="1.25.10.10">
    <property type="entry name" value="Leucine-rich Repeat Variant"/>
    <property type="match status" value="3"/>
</dbReference>
<evidence type="ECO:0000313" key="15">
    <source>
        <dbReference type="EMBL" id="CCC69193.1"/>
    </source>
</evidence>
<dbReference type="SMART" id="SM00490">
    <property type="entry name" value="HELICc"/>
    <property type="match status" value="1"/>
</dbReference>
<feature type="region of interest" description="Disordered" evidence="12">
    <location>
        <begin position="1798"/>
        <end position="1824"/>
    </location>
</feature>
<dbReference type="Pfam" id="PF00271">
    <property type="entry name" value="Helicase_C"/>
    <property type="match status" value="1"/>
</dbReference>
<dbReference type="GO" id="GO:0016887">
    <property type="term" value="F:ATP hydrolysis activity"/>
    <property type="evidence" value="ECO:0007669"/>
    <property type="project" value="EnsemblFungi"/>
</dbReference>
<evidence type="ECO:0000256" key="11">
    <source>
        <dbReference type="ARBA" id="ARBA00081329"/>
    </source>
</evidence>
<dbReference type="InterPro" id="IPR000330">
    <property type="entry name" value="SNF2_N"/>
</dbReference>
<dbReference type="CDD" id="cd18793">
    <property type="entry name" value="SF2_C_SNF"/>
    <property type="match status" value="1"/>
</dbReference>
<dbReference type="FunCoup" id="G0VCI3">
    <property type="interactions" value="1566"/>
</dbReference>
<dbReference type="HOGENOM" id="CLU_000315_1_2_1"/>
<evidence type="ECO:0000256" key="2">
    <source>
        <dbReference type="ARBA" id="ARBA00007025"/>
    </source>
</evidence>
<reference evidence="15 16" key="1">
    <citation type="journal article" date="2011" name="Proc. Natl. Acad. Sci. U.S.A.">
        <title>Evolutionary erosion of yeast sex chromosomes by mating-type switching accidents.</title>
        <authorList>
            <person name="Gordon J.L."/>
            <person name="Armisen D."/>
            <person name="Proux-Wera E."/>
            <person name="Oheigeartaigh S.S."/>
            <person name="Byrne K.P."/>
            <person name="Wolfe K.H."/>
        </authorList>
    </citation>
    <scope>NUCLEOTIDE SEQUENCE [LARGE SCALE GENOMIC DNA]</scope>
    <source>
        <strain evidence="16">ATCC 76901 / BCRC 22586 / CBS 4309 / NBRC 1992 / NRRL Y-12630</strain>
    </source>
</reference>
<dbReference type="GO" id="GO:0017025">
    <property type="term" value="F:TBP-class protein binding"/>
    <property type="evidence" value="ECO:0007669"/>
    <property type="project" value="EnsemblFungi"/>
</dbReference>
<dbReference type="GO" id="GO:0005667">
    <property type="term" value="C:transcription regulator complex"/>
    <property type="evidence" value="ECO:0007669"/>
    <property type="project" value="EnsemblFungi"/>
</dbReference>
<dbReference type="SUPFAM" id="SSF48371">
    <property type="entry name" value="ARM repeat"/>
    <property type="match status" value="1"/>
</dbReference>
<keyword evidence="4" id="KW-0547">Nucleotide-binding</keyword>
<keyword evidence="8" id="KW-0238">DNA-binding</keyword>
<evidence type="ECO:0000256" key="4">
    <source>
        <dbReference type="ARBA" id="ARBA00022741"/>
    </source>
</evidence>
<comment type="subcellular location">
    <subcellularLocation>
        <location evidence="1">Nucleus</location>
    </subcellularLocation>
</comment>
<dbReference type="InterPro" id="IPR011989">
    <property type="entry name" value="ARM-like"/>
</dbReference>
<feature type="domain" description="Helicase C-terminal" evidence="14">
    <location>
        <begin position="1634"/>
        <end position="1782"/>
    </location>
</feature>
<dbReference type="PROSITE" id="PS51194">
    <property type="entry name" value="HELICASE_CTER"/>
    <property type="match status" value="1"/>
</dbReference>
<dbReference type="PANTHER" id="PTHR36498">
    <property type="entry name" value="TATA-BINDING PROTEIN-ASSOCIATED FACTOR 172"/>
    <property type="match status" value="1"/>
</dbReference>
<dbReference type="InterPro" id="IPR044078">
    <property type="entry name" value="Mot1_ATP-bd"/>
</dbReference>
<evidence type="ECO:0000256" key="7">
    <source>
        <dbReference type="ARBA" id="ARBA00022840"/>
    </source>
</evidence>
<dbReference type="InterPro" id="IPR049730">
    <property type="entry name" value="SNF2/RAD54-like_C"/>
</dbReference>
<dbReference type="SMART" id="SM00487">
    <property type="entry name" value="DEXDc"/>
    <property type="match status" value="1"/>
</dbReference>
<dbReference type="OrthoDB" id="10252227at2759"/>
<keyword evidence="5" id="KW-0378">Hydrolase</keyword>
<organism evidence="15 16">
    <name type="scientific">Naumovozyma castellii</name>
    <name type="common">Yeast</name>
    <name type="synonym">Saccharomyces castellii</name>
    <dbReference type="NCBI Taxonomy" id="27288"/>
    <lineage>
        <taxon>Eukaryota</taxon>
        <taxon>Fungi</taxon>
        <taxon>Dikarya</taxon>
        <taxon>Ascomycota</taxon>
        <taxon>Saccharomycotina</taxon>
        <taxon>Saccharomycetes</taxon>
        <taxon>Saccharomycetales</taxon>
        <taxon>Saccharomycetaceae</taxon>
        <taxon>Naumovozyma</taxon>
    </lineage>
</organism>
<dbReference type="InterPro" id="IPR016024">
    <property type="entry name" value="ARM-type_fold"/>
</dbReference>
<dbReference type="InterPro" id="IPR022707">
    <property type="entry name" value="Mot1_central_dom"/>
</dbReference>
<dbReference type="RefSeq" id="XP_003675559.1">
    <property type="nucleotide sequence ID" value="XM_003675511.1"/>
</dbReference>
<keyword evidence="3" id="KW-0677">Repeat</keyword>
<keyword evidence="9" id="KW-0539">Nucleus</keyword>
<comment type="similarity">
    <text evidence="2">Belongs to the SNF2/RAD54 helicase family.</text>
</comment>
<dbReference type="InParanoid" id="G0VCI3"/>
<dbReference type="GO" id="GO:0006364">
    <property type="term" value="P:rRNA processing"/>
    <property type="evidence" value="ECO:0007669"/>
    <property type="project" value="EnsemblFungi"/>
</dbReference>
<dbReference type="SUPFAM" id="SSF52540">
    <property type="entry name" value="P-loop containing nucleoside triphosphate hydrolases"/>
    <property type="match status" value="2"/>
</dbReference>
<dbReference type="GO" id="GO:0004386">
    <property type="term" value="F:helicase activity"/>
    <property type="evidence" value="ECO:0007669"/>
    <property type="project" value="UniProtKB-KW"/>
</dbReference>
<evidence type="ECO:0000256" key="9">
    <source>
        <dbReference type="ARBA" id="ARBA00023242"/>
    </source>
</evidence>
<keyword evidence="7" id="KW-0067">ATP-binding</keyword>
<feature type="region of interest" description="Disordered" evidence="12">
    <location>
        <begin position="664"/>
        <end position="684"/>
    </location>
</feature>